<dbReference type="AlphaFoldDB" id="A0A3E2GW95"/>
<dbReference type="Proteomes" id="UP000258309">
    <property type="component" value="Unassembled WGS sequence"/>
</dbReference>
<keyword evidence="6 8" id="KW-0472">Membrane</keyword>
<dbReference type="PROSITE" id="PS50850">
    <property type="entry name" value="MFS"/>
    <property type="match status" value="1"/>
</dbReference>
<evidence type="ECO:0000256" key="8">
    <source>
        <dbReference type="SAM" id="Phobius"/>
    </source>
</evidence>
<feature type="non-terminal residue" evidence="10">
    <location>
        <position position="539"/>
    </location>
</feature>
<dbReference type="PANTHER" id="PTHR48022">
    <property type="entry name" value="PLASTIDIC GLUCOSE TRANSPORTER 4"/>
    <property type="match status" value="1"/>
</dbReference>
<gene>
    <name evidence="10" type="ORF">B7463_g10959</name>
</gene>
<feature type="transmembrane region" description="Helical" evidence="8">
    <location>
        <begin position="71"/>
        <end position="89"/>
    </location>
</feature>
<comment type="caution">
    <text evidence="10">The sequence shown here is derived from an EMBL/GenBank/DDBJ whole genome shotgun (WGS) entry which is preliminary data.</text>
</comment>
<dbReference type="EMBL" id="NCSJ02000337">
    <property type="protein sequence ID" value="RFU25391.1"/>
    <property type="molecule type" value="Genomic_DNA"/>
</dbReference>
<evidence type="ECO:0000256" key="3">
    <source>
        <dbReference type="ARBA" id="ARBA00022448"/>
    </source>
</evidence>
<feature type="transmembrane region" description="Helical" evidence="8">
    <location>
        <begin position="275"/>
        <end position="301"/>
    </location>
</feature>
<feature type="transmembrane region" description="Helical" evidence="8">
    <location>
        <begin position="370"/>
        <end position="395"/>
    </location>
</feature>
<dbReference type="InterPro" id="IPR020846">
    <property type="entry name" value="MFS_dom"/>
</dbReference>
<protein>
    <recommendedName>
        <fullName evidence="9">Major facilitator superfamily (MFS) profile domain-containing protein</fullName>
    </recommendedName>
</protein>
<dbReference type="NCBIfam" id="TIGR00879">
    <property type="entry name" value="SP"/>
    <property type="match status" value="1"/>
</dbReference>
<feature type="domain" description="Major facilitator superfamily (MFS) profile" evidence="9">
    <location>
        <begin position="16"/>
        <end position="461"/>
    </location>
</feature>
<keyword evidence="4 8" id="KW-0812">Transmembrane</keyword>
<dbReference type="Gene3D" id="1.20.1250.20">
    <property type="entry name" value="MFS general substrate transporter like domains"/>
    <property type="match status" value="1"/>
</dbReference>
<dbReference type="GO" id="GO:0005351">
    <property type="term" value="F:carbohydrate:proton symporter activity"/>
    <property type="evidence" value="ECO:0007669"/>
    <property type="project" value="TreeGrafter"/>
</dbReference>
<keyword evidence="11" id="KW-1185">Reference proteome</keyword>
<dbReference type="InterPro" id="IPR005828">
    <property type="entry name" value="MFS_sugar_transport-like"/>
</dbReference>
<dbReference type="GO" id="GO:0016020">
    <property type="term" value="C:membrane"/>
    <property type="evidence" value="ECO:0007669"/>
    <property type="project" value="UniProtKB-SubCell"/>
</dbReference>
<comment type="subcellular location">
    <subcellularLocation>
        <location evidence="1">Membrane</location>
        <topology evidence="1">Multi-pass membrane protein</topology>
    </subcellularLocation>
</comment>
<dbReference type="SUPFAM" id="SSF103473">
    <property type="entry name" value="MFS general substrate transporter"/>
    <property type="match status" value="1"/>
</dbReference>
<evidence type="ECO:0000256" key="5">
    <source>
        <dbReference type="ARBA" id="ARBA00022989"/>
    </source>
</evidence>
<dbReference type="PRINTS" id="PR00171">
    <property type="entry name" value="SUGRTRNSPORT"/>
</dbReference>
<feature type="transmembrane region" description="Helical" evidence="8">
    <location>
        <begin position="98"/>
        <end position="116"/>
    </location>
</feature>
<feature type="transmembrane region" description="Helical" evidence="8">
    <location>
        <begin position="154"/>
        <end position="179"/>
    </location>
</feature>
<sequence length="539" mass="59372">MPYFGLRGQNLNRATILLVTLPSFMAYGYNQSVAGGLLTLRAFADQFPQMDTIFTSGAEQAHNAKIQGTVIALYTVGGMFGAITTSYLGDILGRRKSIFLFSLINIVGAVLMASSFSFAQFIVARIVIGFGTGAISSTVPVWQSELSKSNNRGAHVATVGIFQSAAGAIGFWIDFAFYFVKNSSVSWRFPLAFQILWTLMAIAFIYTLPESPRWLIKIGRIQEAREIMAILEDTTPDADSIDEDIRSVKNSLQIAESGTIRDFFTMGKYRVMHRAMLAVLGLFFSQICGINIITFYATTIFEQYLNMSPVKSRLLSACMECMQPIGAVFAVFTIDRYGRRPLMLITAVGMAISMAILAGSTSNSNNTPALIVAIIFLFVINFMYCVGFLGCQFLYSSEISPLHVRSVVNGLAVGATWGTNFFVAEVTPVGFNNIKWAYYLVWAAINVIIIPVIYFCFPETAGRSLEEIDEIFAQSKSIFDVVGIAETMPYKNVDARKGDISDKEAGVLDMHSSASNHEHTAKGVDEKVEDIDYQTTQIE</sequence>
<feature type="transmembrane region" description="Helical" evidence="8">
    <location>
        <begin position="407"/>
        <end position="424"/>
    </location>
</feature>
<evidence type="ECO:0000256" key="4">
    <source>
        <dbReference type="ARBA" id="ARBA00022692"/>
    </source>
</evidence>
<evidence type="ECO:0000256" key="7">
    <source>
        <dbReference type="RuleBase" id="RU003346"/>
    </source>
</evidence>
<dbReference type="OMA" id="GRFAYGI"/>
<dbReference type="Pfam" id="PF00083">
    <property type="entry name" value="Sugar_tr"/>
    <property type="match status" value="1"/>
</dbReference>
<feature type="transmembrane region" description="Helical" evidence="8">
    <location>
        <begin position="122"/>
        <end position="142"/>
    </location>
</feature>
<dbReference type="OrthoDB" id="6612291at2759"/>
<feature type="non-terminal residue" evidence="10">
    <location>
        <position position="1"/>
    </location>
</feature>
<evidence type="ECO:0000256" key="1">
    <source>
        <dbReference type="ARBA" id="ARBA00004141"/>
    </source>
</evidence>
<accession>A0A3E2GW95</accession>
<keyword evidence="3 7" id="KW-0813">Transport</keyword>
<dbReference type="InterPro" id="IPR005829">
    <property type="entry name" value="Sugar_transporter_CS"/>
</dbReference>
<feature type="transmembrane region" description="Helical" evidence="8">
    <location>
        <begin position="12"/>
        <end position="29"/>
    </location>
</feature>
<name>A0A3E2GW95_SCYLI</name>
<dbReference type="InterPro" id="IPR003663">
    <property type="entry name" value="Sugar/inositol_transpt"/>
</dbReference>
<organism evidence="10 11">
    <name type="scientific">Scytalidium lignicola</name>
    <name type="common">Hyphomycete</name>
    <dbReference type="NCBI Taxonomy" id="5539"/>
    <lineage>
        <taxon>Eukaryota</taxon>
        <taxon>Fungi</taxon>
        <taxon>Dikarya</taxon>
        <taxon>Ascomycota</taxon>
        <taxon>Pezizomycotina</taxon>
        <taxon>Leotiomycetes</taxon>
        <taxon>Leotiomycetes incertae sedis</taxon>
        <taxon>Scytalidium</taxon>
    </lineage>
</organism>
<feature type="transmembrane region" description="Helical" evidence="8">
    <location>
        <begin position="191"/>
        <end position="208"/>
    </location>
</feature>
<evidence type="ECO:0000313" key="10">
    <source>
        <dbReference type="EMBL" id="RFU25391.1"/>
    </source>
</evidence>
<evidence type="ECO:0000259" key="9">
    <source>
        <dbReference type="PROSITE" id="PS50850"/>
    </source>
</evidence>
<feature type="transmembrane region" description="Helical" evidence="8">
    <location>
        <begin position="436"/>
        <end position="457"/>
    </location>
</feature>
<proteinExistence type="inferred from homology"/>
<evidence type="ECO:0000313" key="11">
    <source>
        <dbReference type="Proteomes" id="UP000258309"/>
    </source>
</evidence>
<dbReference type="InterPro" id="IPR050360">
    <property type="entry name" value="MFS_Sugar_Transporters"/>
</dbReference>
<feature type="transmembrane region" description="Helical" evidence="8">
    <location>
        <begin position="341"/>
        <end position="358"/>
    </location>
</feature>
<reference evidence="10 11" key="1">
    <citation type="submission" date="2018-05" db="EMBL/GenBank/DDBJ databases">
        <title>Draft genome sequence of Scytalidium lignicola DSM 105466, a ubiquitous saprotrophic fungus.</title>
        <authorList>
            <person name="Buettner E."/>
            <person name="Gebauer A.M."/>
            <person name="Hofrichter M."/>
            <person name="Liers C."/>
            <person name="Kellner H."/>
        </authorList>
    </citation>
    <scope>NUCLEOTIDE SEQUENCE [LARGE SCALE GENOMIC DNA]</scope>
    <source>
        <strain evidence="10 11">DSM 105466</strain>
    </source>
</reference>
<evidence type="ECO:0000256" key="6">
    <source>
        <dbReference type="ARBA" id="ARBA00023136"/>
    </source>
</evidence>
<dbReference type="PROSITE" id="PS00216">
    <property type="entry name" value="SUGAR_TRANSPORT_1"/>
    <property type="match status" value="1"/>
</dbReference>
<keyword evidence="5 8" id="KW-1133">Transmembrane helix</keyword>
<evidence type="ECO:0000256" key="2">
    <source>
        <dbReference type="ARBA" id="ARBA00010992"/>
    </source>
</evidence>
<dbReference type="PANTHER" id="PTHR48022:SF45">
    <property type="entry name" value="MAJOR FACILITATOR SUPERFAMILY (MFS) PROFILE DOMAIN-CONTAINING PROTEIN-RELATED"/>
    <property type="match status" value="1"/>
</dbReference>
<comment type="similarity">
    <text evidence="2 7">Belongs to the major facilitator superfamily. Sugar transporter (TC 2.A.1.1) family.</text>
</comment>
<dbReference type="InterPro" id="IPR036259">
    <property type="entry name" value="MFS_trans_sf"/>
</dbReference>